<feature type="domain" description="Cyclic-phosphate processing Receiver" evidence="1">
    <location>
        <begin position="3"/>
        <end position="93"/>
    </location>
</feature>
<sequence length="106" mass="12263">MKKIWIDDLRDPKDFVEGDWIWVKSSAEAIQTLEEFKIKNEVIRAISFDHDLGGDDTTRPVMLWMCDREFWPKVCYVHSSNPPGAKWLREMIEVYGPGGKHGPAVT</sequence>
<reference evidence="2 3" key="1">
    <citation type="submission" date="2020-07" db="EMBL/GenBank/DDBJ databases">
        <title>Streptomyces phage Genome sequencing and assembly.</title>
        <authorList>
            <person name="Sharma V."/>
            <person name="Hardy A."/>
            <person name="Frunzke J."/>
        </authorList>
    </citation>
    <scope>NUCLEOTIDE SEQUENCE [LARGE SCALE GENOMIC DNA]</scope>
</reference>
<protein>
    <recommendedName>
        <fullName evidence="1">Cyclic-phosphate processing Receiver domain-containing protein</fullName>
    </recommendedName>
</protein>
<proteinExistence type="predicted"/>
<name>A0A7G4AW97_9CAUD</name>
<dbReference type="Pfam" id="PF20274">
    <property type="entry name" value="cREC_REC"/>
    <property type="match status" value="1"/>
</dbReference>
<dbReference type="Proteomes" id="UP000515922">
    <property type="component" value="Segment"/>
</dbReference>
<gene>
    <name evidence="2" type="ORF">HUN41_00194</name>
</gene>
<evidence type="ECO:0000259" key="1">
    <source>
        <dbReference type="Pfam" id="PF20274"/>
    </source>
</evidence>
<dbReference type="EMBL" id="MT711976">
    <property type="protein sequence ID" value="QMP84287.1"/>
    <property type="molecule type" value="Genomic_DNA"/>
</dbReference>
<organism evidence="2 3">
    <name type="scientific">Streptomyces phage Coruscant</name>
    <dbReference type="NCBI Taxonomy" id="2739834"/>
    <lineage>
        <taxon>Viruses</taxon>
        <taxon>Duplodnaviria</taxon>
        <taxon>Heunggongvirae</taxon>
        <taxon>Uroviricota</taxon>
        <taxon>Caudoviricetes</taxon>
        <taxon>Stanwilliamsviridae</taxon>
        <taxon>Boydwoodruffvirinae</taxon>
        <taxon>Coruscantvirus</taxon>
        <taxon>Coruscantvirus coruscant</taxon>
    </lineage>
</organism>
<accession>A0A7G4AW97</accession>
<evidence type="ECO:0000313" key="3">
    <source>
        <dbReference type="Proteomes" id="UP000515922"/>
    </source>
</evidence>
<dbReference type="InterPro" id="IPR046909">
    <property type="entry name" value="cREC_REC"/>
</dbReference>
<keyword evidence="3" id="KW-1185">Reference proteome</keyword>
<evidence type="ECO:0000313" key="2">
    <source>
        <dbReference type="EMBL" id="QMP84287.1"/>
    </source>
</evidence>